<dbReference type="FunFam" id="1.10.357.10:FF:000004">
    <property type="entry name" value="Ubiquinone biosynthesis protein COQ9, mitochondrial"/>
    <property type="match status" value="1"/>
</dbReference>
<evidence type="ECO:0000256" key="1">
    <source>
        <dbReference type="ARBA" id="ARBA00004173"/>
    </source>
</evidence>
<feature type="domain" description="COQ9 C-terminal" evidence="9">
    <location>
        <begin position="220"/>
        <end position="287"/>
    </location>
</feature>
<evidence type="ECO:0000313" key="10">
    <source>
        <dbReference type="EMBL" id="KZZ86883.1"/>
    </source>
</evidence>
<dbReference type="GO" id="GO:0006744">
    <property type="term" value="P:ubiquinone biosynthetic process"/>
    <property type="evidence" value="ECO:0007669"/>
    <property type="project" value="UniProtKB-UniRule"/>
</dbReference>
<dbReference type="EMBL" id="AZGZ01000044">
    <property type="protein sequence ID" value="KZZ86883.1"/>
    <property type="molecule type" value="Genomic_DNA"/>
</dbReference>
<evidence type="ECO:0000313" key="11">
    <source>
        <dbReference type="Proteomes" id="UP000242877"/>
    </source>
</evidence>
<evidence type="ECO:0000256" key="4">
    <source>
        <dbReference type="ARBA" id="ARBA00022688"/>
    </source>
</evidence>
<keyword evidence="6 8" id="KW-0446">Lipid-binding</keyword>
<keyword evidence="10" id="KW-0830">Ubiquinone</keyword>
<dbReference type="PANTHER" id="PTHR21427:SF19">
    <property type="entry name" value="UBIQUINONE BIOSYNTHESIS PROTEIN COQ9, MITOCHONDRIAL"/>
    <property type="match status" value="1"/>
</dbReference>
<comment type="subcellular location">
    <subcellularLocation>
        <location evidence="1 8">Mitochondrion</location>
    </subcellularLocation>
</comment>
<dbReference type="Proteomes" id="UP000242877">
    <property type="component" value="Unassembled WGS sequence"/>
</dbReference>
<dbReference type="NCBIfam" id="TIGR02396">
    <property type="entry name" value="diverge_rpsU"/>
    <property type="match status" value="1"/>
</dbReference>
<dbReference type="PANTHER" id="PTHR21427">
    <property type="entry name" value="UBIQUINONE BIOSYNTHESIS PROTEIN COQ9, MITOCHONDRIAL"/>
    <property type="match status" value="1"/>
</dbReference>
<evidence type="ECO:0000256" key="6">
    <source>
        <dbReference type="ARBA" id="ARBA00023121"/>
    </source>
</evidence>
<dbReference type="InterPro" id="IPR012762">
    <property type="entry name" value="Ubiq_biosynth_COQ9"/>
</dbReference>
<evidence type="ECO:0000256" key="8">
    <source>
        <dbReference type="RuleBase" id="RU366063"/>
    </source>
</evidence>
<gene>
    <name evidence="10" type="ORF">AAP_06147</name>
</gene>
<dbReference type="InterPro" id="IPR013718">
    <property type="entry name" value="COQ9_C"/>
</dbReference>
<reference evidence="10 11" key="1">
    <citation type="journal article" date="2016" name="Genome Biol. Evol.">
        <title>Divergent and convergent evolution of fungal pathogenicity.</title>
        <authorList>
            <person name="Shang Y."/>
            <person name="Xiao G."/>
            <person name="Zheng P."/>
            <person name="Cen K."/>
            <person name="Zhan S."/>
            <person name="Wang C."/>
        </authorList>
    </citation>
    <scope>NUCLEOTIDE SEQUENCE [LARGE SCALE GENOMIC DNA]</scope>
    <source>
        <strain evidence="10 11">ARSEF 7405</strain>
    </source>
</reference>
<dbReference type="VEuPathDB" id="FungiDB:AAP_06147"/>
<dbReference type="AlphaFoldDB" id="A0A162I061"/>
<dbReference type="OrthoDB" id="4202464at2759"/>
<dbReference type="UniPathway" id="UPA00232"/>
<dbReference type="Gene3D" id="1.10.357.10">
    <property type="entry name" value="Tetracycline Repressor, domain 2"/>
    <property type="match status" value="1"/>
</dbReference>
<comment type="caution">
    <text evidence="10">The sequence shown here is derived from an EMBL/GenBank/DDBJ whole genome shotgun (WGS) entry which is preliminary data.</text>
</comment>
<comment type="function">
    <text evidence="8">Membrane-associated protein that warps the membrane surface to access and bind aromatic isoprenes with high specificity, including ubiquinone (CoQ) isoprene intermediates and presents them directly to Coq7, therefore facilitating the Coq7-mediated hydroxylase step. Participates in the biosynthesis of coenzyme Q, also named ubiquinone, an essential lipid-soluble electron transporter for aerobic cellular respiration.</text>
</comment>
<keyword evidence="4 8" id="KW-0831">Ubiquinone biosynthesis</keyword>
<protein>
    <recommendedName>
        <fullName evidence="8">Ubiquinone biosynthesis protein</fullName>
    </recommendedName>
</protein>
<evidence type="ECO:0000256" key="2">
    <source>
        <dbReference type="ARBA" id="ARBA00004749"/>
    </source>
</evidence>
<comment type="pathway">
    <text evidence="2 8">Cofactor biosynthesis; ubiquinone biosynthesis.</text>
</comment>
<keyword evidence="11" id="KW-1185">Reference proteome</keyword>
<accession>A0A162I061</accession>
<name>A0A162I061_9EURO</name>
<evidence type="ECO:0000256" key="7">
    <source>
        <dbReference type="ARBA" id="ARBA00023128"/>
    </source>
</evidence>
<proteinExistence type="inferred from homology"/>
<comment type="similarity">
    <text evidence="3 8">Belongs to the COQ9 family.</text>
</comment>
<dbReference type="GO" id="GO:0005743">
    <property type="term" value="C:mitochondrial inner membrane"/>
    <property type="evidence" value="ECO:0007669"/>
    <property type="project" value="TreeGrafter"/>
</dbReference>
<evidence type="ECO:0000256" key="5">
    <source>
        <dbReference type="ARBA" id="ARBA00022946"/>
    </source>
</evidence>
<organism evidence="10 11">
    <name type="scientific">Ascosphaera apis ARSEF 7405</name>
    <dbReference type="NCBI Taxonomy" id="392613"/>
    <lineage>
        <taxon>Eukaryota</taxon>
        <taxon>Fungi</taxon>
        <taxon>Dikarya</taxon>
        <taxon>Ascomycota</taxon>
        <taxon>Pezizomycotina</taxon>
        <taxon>Eurotiomycetes</taxon>
        <taxon>Eurotiomycetidae</taxon>
        <taxon>Onygenales</taxon>
        <taxon>Ascosphaeraceae</taxon>
        <taxon>Ascosphaera</taxon>
    </lineage>
</organism>
<keyword evidence="5" id="KW-0809">Transit peptide</keyword>
<dbReference type="Pfam" id="PF08511">
    <property type="entry name" value="COQ9"/>
    <property type="match status" value="1"/>
</dbReference>
<keyword evidence="7 8" id="KW-0496">Mitochondrion</keyword>
<sequence>MAHSLVSRTSRGLISRYQCRQLPKLASAAPLSPRCTSSSSSYSTSSSTSLSRAKQLNSLYLRWWSVPSPASSRSYYTYQSRYHPTPNPPADTFTPQESAILSAAVKHIPEHGFTISALRNGARDAGYLDASLQLFPRGGEIELVMYYLASKRGELRDLVAKGEVWALEEGSETVEKKAGTKMSVDEKVNRLIWERLKLNRDVRKHWQEALAIMSLPSNIPSGLHELYALSSDILYLSGDASIDTTWYTRRLQIATVYASTDFAMTSDDTPELDYTKEFLERRIKGSNSVFEGAKDVKDFVQFKAHTLFGILRSWGMKI</sequence>
<evidence type="ECO:0000259" key="9">
    <source>
        <dbReference type="Pfam" id="PF08511"/>
    </source>
</evidence>
<evidence type="ECO:0000256" key="3">
    <source>
        <dbReference type="ARBA" id="ARBA00010766"/>
    </source>
</evidence>
<dbReference type="GO" id="GO:0008289">
    <property type="term" value="F:lipid binding"/>
    <property type="evidence" value="ECO:0007669"/>
    <property type="project" value="UniProtKB-UniRule"/>
</dbReference>